<accession>A0A9W8LPG7</accession>
<gene>
    <name evidence="1" type="ORF">H4R20_007186</name>
</gene>
<keyword evidence="2" id="KW-1185">Reference proteome</keyword>
<sequence length="283" mass="28686">MAQAPAAPAARAPAAAPVVSVPAASAAYVSVAPAARSPVAPVARASAAPVDLPTKPAHVSAAQVPGVRSLPTQAPGIQPSTTSAAPNAAVSAIPVSTPSVPGTPPATVVASDNASAKQMMHGLDKVYGSLQQLRQRLSQRMTSGQTNGRGQSNDQDMRELCVALEQTRNFLVGVLAESTAAPGLVVPLKHIKKLTETHGESIKKKWTAEKQMKASVEVNQTIVKLMQAIKQWVAQSHSAASQSSTPLAVSPVAAAGLPPISLQPAALAATKAPLALTPAVPAP</sequence>
<dbReference type="Proteomes" id="UP001140094">
    <property type="component" value="Unassembled WGS sequence"/>
</dbReference>
<organism evidence="1 2">
    <name type="scientific">Coemansia guatemalensis</name>
    <dbReference type="NCBI Taxonomy" id="2761395"/>
    <lineage>
        <taxon>Eukaryota</taxon>
        <taxon>Fungi</taxon>
        <taxon>Fungi incertae sedis</taxon>
        <taxon>Zoopagomycota</taxon>
        <taxon>Kickxellomycotina</taxon>
        <taxon>Kickxellomycetes</taxon>
        <taxon>Kickxellales</taxon>
        <taxon>Kickxellaceae</taxon>
        <taxon>Coemansia</taxon>
    </lineage>
</organism>
<name>A0A9W8LPG7_9FUNG</name>
<comment type="caution">
    <text evidence="1">The sequence shown here is derived from an EMBL/GenBank/DDBJ whole genome shotgun (WGS) entry which is preliminary data.</text>
</comment>
<evidence type="ECO:0000313" key="2">
    <source>
        <dbReference type="Proteomes" id="UP001140094"/>
    </source>
</evidence>
<feature type="non-terminal residue" evidence="1">
    <location>
        <position position="283"/>
    </location>
</feature>
<protein>
    <submittedName>
        <fullName evidence="1">Uncharacterized protein</fullName>
    </submittedName>
</protein>
<reference evidence="1" key="1">
    <citation type="submission" date="2022-07" db="EMBL/GenBank/DDBJ databases">
        <title>Phylogenomic reconstructions and comparative analyses of Kickxellomycotina fungi.</title>
        <authorList>
            <person name="Reynolds N.K."/>
            <person name="Stajich J.E."/>
            <person name="Barry K."/>
            <person name="Grigoriev I.V."/>
            <person name="Crous P."/>
            <person name="Smith M.E."/>
        </authorList>
    </citation>
    <scope>NUCLEOTIDE SEQUENCE</scope>
    <source>
        <strain evidence="1">NRRL 1565</strain>
    </source>
</reference>
<evidence type="ECO:0000313" key="1">
    <source>
        <dbReference type="EMBL" id="KAJ2789412.1"/>
    </source>
</evidence>
<proteinExistence type="predicted"/>
<dbReference type="EMBL" id="JANBUO010003811">
    <property type="protein sequence ID" value="KAJ2789412.1"/>
    <property type="molecule type" value="Genomic_DNA"/>
</dbReference>
<dbReference type="AlphaFoldDB" id="A0A9W8LPG7"/>